<reference evidence="1 2" key="1">
    <citation type="journal article" date="2021" name="Hortic Res">
        <title>High-quality reference genome and annotation aids understanding of berry development for evergreen blueberry (Vaccinium darrowii).</title>
        <authorList>
            <person name="Yu J."/>
            <person name="Hulse-Kemp A.M."/>
            <person name="Babiker E."/>
            <person name="Staton M."/>
        </authorList>
    </citation>
    <scope>NUCLEOTIDE SEQUENCE [LARGE SCALE GENOMIC DNA]</scope>
    <source>
        <strain evidence="2">cv. NJ 8807/NJ 8810</strain>
        <tissue evidence="1">Young leaf</tissue>
    </source>
</reference>
<dbReference type="EMBL" id="CM037162">
    <property type="protein sequence ID" value="KAH7863540.1"/>
    <property type="molecule type" value="Genomic_DNA"/>
</dbReference>
<sequence>MISWWLWLGGAQDHITFRGNKLEKWTLDERVRRCLEGSGFDNPVVVGNLRVNLSLISALLECYDADRHVFSVGGNVKHDICFGLEDILYSTGFPIDGKAVTGLEDTCSGEVCERLLGKNGCKVKCGKPTYVVPLDWLQENFIKLPEHVTEETEEFKFYVRAYVLFVIGRLIAPDAKGAHVSVHYLPLLEDITGIKKYAWGAAILAHLHWSFKKVVVECRKDGAGFYYALMVFALERLPPLAQAFGFSKEDVKSSVRDFPLALSWADQLERCTRDNHHKRSVDYWSRILSGIEEDHGRDPEDSHEMLDVAGTCDQSDVASDPVDGHLPDVACLPVQMPDVAGNGETPVVASDDAGNAELDDAAPTNPVDDAAPQIPADIKLVSKGSSPTKKQKLGTCRTF</sequence>
<protein>
    <submittedName>
        <fullName evidence="1">Uncharacterized protein</fullName>
    </submittedName>
</protein>
<evidence type="ECO:0000313" key="1">
    <source>
        <dbReference type="EMBL" id="KAH7863540.1"/>
    </source>
</evidence>
<keyword evidence="2" id="KW-1185">Reference proteome</keyword>
<evidence type="ECO:0000313" key="2">
    <source>
        <dbReference type="Proteomes" id="UP000828048"/>
    </source>
</evidence>
<accession>A0ACB7ZCI5</accession>
<dbReference type="Proteomes" id="UP000828048">
    <property type="component" value="Chromosome 12"/>
</dbReference>
<comment type="caution">
    <text evidence="1">The sequence shown here is derived from an EMBL/GenBank/DDBJ whole genome shotgun (WGS) entry which is preliminary data.</text>
</comment>
<organism evidence="1 2">
    <name type="scientific">Vaccinium darrowii</name>
    <dbReference type="NCBI Taxonomy" id="229202"/>
    <lineage>
        <taxon>Eukaryota</taxon>
        <taxon>Viridiplantae</taxon>
        <taxon>Streptophyta</taxon>
        <taxon>Embryophyta</taxon>
        <taxon>Tracheophyta</taxon>
        <taxon>Spermatophyta</taxon>
        <taxon>Magnoliopsida</taxon>
        <taxon>eudicotyledons</taxon>
        <taxon>Gunneridae</taxon>
        <taxon>Pentapetalae</taxon>
        <taxon>asterids</taxon>
        <taxon>Ericales</taxon>
        <taxon>Ericaceae</taxon>
        <taxon>Vaccinioideae</taxon>
        <taxon>Vaccinieae</taxon>
        <taxon>Vaccinium</taxon>
    </lineage>
</organism>
<proteinExistence type="predicted"/>
<gene>
    <name evidence="1" type="ORF">Vadar_018851</name>
</gene>
<name>A0ACB7ZCI5_9ERIC</name>